<feature type="signal peptide" evidence="1">
    <location>
        <begin position="1"/>
        <end position="24"/>
    </location>
</feature>
<accession>A0A9J6PJU3</accession>
<gene>
    <name evidence="2" type="ORF">NJQ99_10340</name>
</gene>
<dbReference type="AlphaFoldDB" id="A0A9J6PJU3"/>
<evidence type="ECO:0000313" key="2">
    <source>
        <dbReference type="EMBL" id="MCP1336807.1"/>
    </source>
</evidence>
<comment type="caution">
    <text evidence="2">The sequence shown here is derived from an EMBL/GenBank/DDBJ whole genome shotgun (WGS) entry which is preliminary data.</text>
</comment>
<protein>
    <recommendedName>
        <fullName evidence="4">Type III secretion protein</fullName>
    </recommendedName>
</protein>
<dbReference type="InterPro" id="IPR038591">
    <property type="entry name" value="NolW-like_sf"/>
</dbReference>
<dbReference type="Gene3D" id="3.30.1370.120">
    <property type="match status" value="1"/>
</dbReference>
<evidence type="ECO:0000256" key="1">
    <source>
        <dbReference type="SAM" id="SignalP"/>
    </source>
</evidence>
<name>A0A9J6PJU3_9PROT</name>
<dbReference type="EMBL" id="JAMZFT010000002">
    <property type="protein sequence ID" value="MCP1336807.1"/>
    <property type="molecule type" value="Genomic_DNA"/>
</dbReference>
<feature type="chain" id="PRO_5039905990" description="Type III secretion protein" evidence="1">
    <location>
        <begin position="25"/>
        <end position="185"/>
    </location>
</feature>
<keyword evidence="1" id="KW-0732">Signal</keyword>
<proteinExistence type="predicted"/>
<organism evidence="2 3">
    <name type="scientific">Futiania mangrovi</name>
    <dbReference type="NCBI Taxonomy" id="2959716"/>
    <lineage>
        <taxon>Bacteria</taxon>
        <taxon>Pseudomonadati</taxon>
        <taxon>Pseudomonadota</taxon>
        <taxon>Alphaproteobacteria</taxon>
        <taxon>Futianiales</taxon>
        <taxon>Futianiaceae</taxon>
        <taxon>Futiania</taxon>
    </lineage>
</organism>
<dbReference type="Gene3D" id="3.55.50.30">
    <property type="match status" value="1"/>
</dbReference>
<dbReference type="Proteomes" id="UP001055804">
    <property type="component" value="Unassembled WGS sequence"/>
</dbReference>
<sequence>MTARLRHLALALAALLAATGPLTAAPLPDADAPYSYVAVERSVRDALSDFSVNTGLLLRLSEKVQGRLAPRPYRTTVRGFLDELTREFELVWYYDGATLHVYHADEVLTRMMQLRGVAPDRLARELSVLGIWDVRFPIRISRDDTLILASGPPRYLALVELVLADLIRRREEGVQVNRRGAWSAQ</sequence>
<evidence type="ECO:0000313" key="3">
    <source>
        <dbReference type="Proteomes" id="UP001055804"/>
    </source>
</evidence>
<evidence type="ECO:0008006" key="4">
    <source>
        <dbReference type="Google" id="ProtNLM"/>
    </source>
</evidence>
<keyword evidence="3" id="KW-1185">Reference proteome</keyword>
<reference evidence="2" key="1">
    <citation type="submission" date="2022-06" db="EMBL/GenBank/DDBJ databases">
        <title>Isolation and Genomics of Futiania mangrovii gen. nov., sp. nov., a Rare and Metabolically-versatile member in the Class Alphaproteobacteria.</title>
        <authorList>
            <person name="Liu L."/>
            <person name="Huang W.-C."/>
            <person name="Pan J."/>
            <person name="Li J."/>
            <person name="Huang Y."/>
            <person name="Du H."/>
            <person name="Liu Y."/>
            <person name="Li M."/>
        </authorList>
    </citation>
    <scope>NUCLEOTIDE SEQUENCE</scope>
    <source>
        <strain evidence="2">FT118</strain>
    </source>
</reference>
<dbReference type="RefSeq" id="WP_269332753.1">
    <property type="nucleotide sequence ID" value="NZ_JAMZFT010000002.1"/>
</dbReference>